<dbReference type="Gene3D" id="1.20.5.110">
    <property type="match status" value="1"/>
</dbReference>
<keyword evidence="5 8" id="KW-0472">Membrane</keyword>
<name>A0AAD9CX94_PAPLA</name>
<dbReference type="CDD" id="cd15859">
    <property type="entry name" value="SNARE_SYN8"/>
    <property type="match status" value="1"/>
</dbReference>
<evidence type="ECO:0000256" key="1">
    <source>
        <dbReference type="ARBA" id="ARBA00004167"/>
    </source>
</evidence>
<evidence type="ECO:0000313" key="11">
    <source>
        <dbReference type="Proteomes" id="UP001182556"/>
    </source>
</evidence>
<comment type="subcellular location">
    <subcellularLocation>
        <location evidence="1">Membrane</location>
        <topology evidence="1">Single-pass membrane protein</topology>
    </subcellularLocation>
</comment>
<keyword evidence="2" id="KW-0813">Transport</keyword>
<feature type="coiled-coil region" evidence="6">
    <location>
        <begin position="197"/>
        <end position="224"/>
    </location>
</feature>
<reference evidence="10" key="1">
    <citation type="submission" date="2023-02" db="EMBL/GenBank/DDBJ databases">
        <title>Identification and recombinant expression of a fungal hydrolase from Papiliotrema laurentii that hydrolyzes apple cutin and clears colloidal polyester polyurethane.</title>
        <authorList>
            <consortium name="DOE Joint Genome Institute"/>
            <person name="Roman V.A."/>
            <person name="Bojanowski C."/>
            <person name="Crable B.R."/>
            <person name="Wagner D.N."/>
            <person name="Hung C.S."/>
            <person name="Nadeau L.J."/>
            <person name="Schratz L."/>
            <person name="Haridas S."/>
            <person name="Pangilinan J."/>
            <person name="Lipzen A."/>
            <person name="Na H."/>
            <person name="Yan M."/>
            <person name="Ng V."/>
            <person name="Grigoriev I.V."/>
            <person name="Spatafora J.W."/>
            <person name="Barlow D."/>
            <person name="Biffinger J."/>
            <person name="Kelley-Loughnane N."/>
            <person name="Varaljay V.A."/>
            <person name="Crookes-Goodson W.J."/>
        </authorList>
    </citation>
    <scope>NUCLEOTIDE SEQUENCE</scope>
    <source>
        <strain evidence="10">5307AH</strain>
    </source>
</reference>
<gene>
    <name evidence="10" type="ORF">DB88DRAFT_497419</name>
</gene>
<feature type="compositionally biased region" description="Basic and acidic residues" evidence="7">
    <location>
        <begin position="98"/>
        <end position="109"/>
    </location>
</feature>
<evidence type="ECO:0000256" key="5">
    <source>
        <dbReference type="ARBA" id="ARBA00023136"/>
    </source>
</evidence>
<evidence type="ECO:0000313" key="10">
    <source>
        <dbReference type="EMBL" id="KAK1922170.1"/>
    </source>
</evidence>
<feature type="region of interest" description="Disordered" evidence="7">
    <location>
        <begin position="98"/>
        <end position="154"/>
    </location>
</feature>
<keyword evidence="4 8" id="KW-1133">Transmembrane helix</keyword>
<dbReference type="GO" id="GO:0012505">
    <property type="term" value="C:endomembrane system"/>
    <property type="evidence" value="ECO:0007669"/>
    <property type="project" value="UniProtKB-ARBA"/>
</dbReference>
<dbReference type="PANTHER" id="PTHR12791">
    <property type="entry name" value="GOLGI SNARE BET1-RELATED"/>
    <property type="match status" value="1"/>
</dbReference>
<organism evidence="10 11">
    <name type="scientific">Papiliotrema laurentii</name>
    <name type="common">Cryptococcus laurentii</name>
    <dbReference type="NCBI Taxonomy" id="5418"/>
    <lineage>
        <taxon>Eukaryota</taxon>
        <taxon>Fungi</taxon>
        <taxon>Dikarya</taxon>
        <taxon>Basidiomycota</taxon>
        <taxon>Agaricomycotina</taxon>
        <taxon>Tremellomycetes</taxon>
        <taxon>Tremellales</taxon>
        <taxon>Rhynchogastremaceae</taxon>
        <taxon>Papiliotrema</taxon>
    </lineage>
</organism>
<evidence type="ECO:0000256" key="3">
    <source>
        <dbReference type="ARBA" id="ARBA00022692"/>
    </source>
</evidence>
<keyword evidence="3 8" id="KW-0812">Transmembrane</keyword>
<evidence type="ECO:0000256" key="7">
    <source>
        <dbReference type="SAM" id="MobiDB-lite"/>
    </source>
</evidence>
<keyword evidence="11" id="KW-1185">Reference proteome</keyword>
<dbReference type="SUPFAM" id="SSF58038">
    <property type="entry name" value="SNARE fusion complex"/>
    <property type="match status" value="1"/>
</dbReference>
<dbReference type="Proteomes" id="UP001182556">
    <property type="component" value="Unassembled WGS sequence"/>
</dbReference>
<evidence type="ECO:0000259" key="9">
    <source>
        <dbReference type="PROSITE" id="PS50192"/>
    </source>
</evidence>
<dbReference type="InterPro" id="IPR000727">
    <property type="entry name" value="T_SNARE_dom"/>
</dbReference>
<evidence type="ECO:0000256" key="2">
    <source>
        <dbReference type="ARBA" id="ARBA00022448"/>
    </source>
</evidence>
<dbReference type="PROSITE" id="PS50192">
    <property type="entry name" value="T_SNARE"/>
    <property type="match status" value="1"/>
</dbReference>
<proteinExistence type="predicted"/>
<evidence type="ECO:0000256" key="8">
    <source>
        <dbReference type="SAM" id="Phobius"/>
    </source>
</evidence>
<dbReference type="AlphaFoldDB" id="A0AAD9CX94"/>
<evidence type="ECO:0000256" key="4">
    <source>
        <dbReference type="ARBA" id="ARBA00022989"/>
    </source>
</evidence>
<dbReference type="GO" id="GO:0005737">
    <property type="term" value="C:cytoplasm"/>
    <property type="evidence" value="ECO:0007669"/>
    <property type="project" value="UniProtKB-ARBA"/>
</dbReference>
<feature type="transmembrane region" description="Helical" evidence="8">
    <location>
        <begin position="229"/>
        <end position="248"/>
    </location>
</feature>
<dbReference type="EMBL" id="JAODAN010000009">
    <property type="protein sequence ID" value="KAK1922170.1"/>
    <property type="molecule type" value="Genomic_DNA"/>
</dbReference>
<protein>
    <recommendedName>
        <fullName evidence="9">t-SNARE coiled-coil homology domain-containing protein</fullName>
    </recommendedName>
</protein>
<dbReference type="SMART" id="SM00397">
    <property type="entry name" value="t_SNARE"/>
    <property type="match status" value="1"/>
</dbReference>
<dbReference type="Pfam" id="PF05739">
    <property type="entry name" value="SNARE"/>
    <property type="match status" value="1"/>
</dbReference>
<accession>A0AAD9CX94</accession>
<comment type="caution">
    <text evidence="10">The sequence shown here is derived from an EMBL/GenBank/DDBJ whole genome shotgun (WGS) entry which is preliminary data.</text>
</comment>
<evidence type="ECO:0000256" key="6">
    <source>
        <dbReference type="SAM" id="Coils"/>
    </source>
</evidence>
<feature type="domain" description="T-SNARE coiled-coil homology" evidence="9">
    <location>
        <begin position="159"/>
        <end position="221"/>
    </location>
</feature>
<dbReference type="GO" id="GO:0016020">
    <property type="term" value="C:membrane"/>
    <property type="evidence" value="ECO:0007669"/>
    <property type="project" value="UniProtKB-SubCell"/>
</dbReference>
<sequence>MSSTLLAVQSRLTTTSSLLLERSRILSLNLPPSASSTAQIYRNLSLIKADLVKLEDESSLEAGGLIIGGRKGKSPGDLALTEAQDRYDQLIEMFQQDEAGKEKAKDLRRSPHPAPPPPNLPAHRDEPARSTPSPPFAPFRDQPETEDAPDEPSMLAQQQVLMEDQDERLNLLSDSIGRQNHLSIQIGSELDLHHELLEDTDAAMDRTADRLNRAKRRLDTVAHEARQHGSTITIVVLIFILLILIIVFKT</sequence>
<keyword evidence="6" id="KW-0175">Coiled coil</keyword>